<evidence type="ECO:0000256" key="1">
    <source>
        <dbReference type="ARBA" id="ARBA00022729"/>
    </source>
</evidence>
<dbReference type="PROSITE" id="PS00194">
    <property type="entry name" value="THIOREDOXIN_1"/>
    <property type="match status" value="1"/>
</dbReference>
<dbReference type="CDD" id="cd02947">
    <property type="entry name" value="TRX_family"/>
    <property type="match status" value="1"/>
</dbReference>
<dbReference type="Proteomes" id="UP001302949">
    <property type="component" value="Unassembled WGS sequence"/>
</dbReference>
<organism evidence="5 6">
    <name type="scientific">Arcicella rigui</name>
    <dbReference type="NCBI Taxonomy" id="797020"/>
    <lineage>
        <taxon>Bacteria</taxon>
        <taxon>Pseudomonadati</taxon>
        <taxon>Bacteroidota</taxon>
        <taxon>Cytophagia</taxon>
        <taxon>Cytophagales</taxon>
        <taxon>Flectobacillaceae</taxon>
        <taxon>Arcicella</taxon>
    </lineage>
</organism>
<keyword evidence="1 3" id="KW-0732">Signal</keyword>
<feature type="domain" description="Thioredoxin" evidence="4">
    <location>
        <begin position="10"/>
        <end position="150"/>
    </location>
</feature>
<dbReference type="Pfam" id="PF13899">
    <property type="entry name" value="Thioredoxin_7"/>
    <property type="match status" value="1"/>
</dbReference>
<dbReference type="PANTHER" id="PTHR15337">
    <property type="entry name" value="ANTERIOR GRADIENT PROTEIN-RELATED"/>
    <property type="match status" value="1"/>
</dbReference>
<feature type="signal peptide" evidence="3">
    <location>
        <begin position="1"/>
        <end position="20"/>
    </location>
</feature>
<sequence length="150" mass="16514">MLKSKLLIILFTVLSISAFAGNKPSKKEGTTGIQFFKGTFKQALAKAKKENKMVMMDCYTTWCGPCKLLKTQVFTDKALGDYMNQKYVCVAMDYENGEGPAVAEKYPVEAYPSLYFMDGNGKVKTVMVGVPNPIPSAANIILSQAKKFAK</sequence>
<dbReference type="InterPro" id="IPR017937">
    <property type="entry name" value="Thioredoxin_CS"/>
</dbReference>
<dbReference type="InterPro" id="IPR051099">
    <property type="entry name" value="AGR/TXD"/>
</dbReference>
<dbReference type="RefSeq" id="WP_323295582.1">
    <property type="nucleotide sequence ID" value="NZ_JAYFUM010000005.1"/>
</dbReference>
<keyword evidence="2" id="KW-0676">Redox-active center</keyword>
<evidence type="ECO:0000256" key="2">
    <source>
        <dbReference type="ARBA" id="ARBA00023284"/>
    </source>
</evidence>
<evidence type="ECO:0000313" key="5">
    <source>
        <dbReference type="EMBL" id="MEA5138414.1"/>
    </source>
</evidence>
<evidence type="ECO:0000256" key="3">
    <source>
        <dbReference type="SAM" id="SignalP"/>
    </source>
</evidence>
<reference evidence="5 6" key="1">
    <citation type="submission" date="2023-12" db="EMBL/GenBank/DDBJ databases">
        <title>Novel species of the genus Arcicella isolated from rivers.</title>
        <authorList>
            <person name="Lu H."/>
        </authorList>
    </citation>
    <scope>NUCLEOTIDE SEQUENCE [LARGE SCALE GENOMIC DNA]</scope>
    <source>
        <strain evidence="5 6">KCTC 23307</strain>
    </source>
</reference>
<dbReference type="InterPro" id="IPR036249">
    <property type="entry name" value="Thioredoxin-like_sf"/>
</dbReference>
<dbReference type="EMBL" id="JAYFUM010000005">
    <property type="protein sequence ID" value="MEA5138414.1"/>
    <property type="molecule type" value="Genomic_DNA"/>
</dbReference>
<feature type="chain" id="PRO_5045293070" evidence="3">
    <location>
        <begin position="21"/>
        <end position="150"/>
    </location>
</feature>
<dbReference type="SUPFAM" id="SSF52833">
    <property type="entry name" value="Thioredoxin-like"/>
    <property type="match status" value="1"/>
</dbReference>
<dbReference type="Gene3D" id="3.40.30.10">
    <property type="entry name" value="Glutaredoxin"/>
    <property type="match status" value="1"/>
</dbReference>
<keyword evidence="6" id="KW-1185">Reference proteome</keyword>
<dbReference type="InterPro" id="IPR013766">
    <property type="entry name" value="Thioredoxin_domain"/>
</dbReference>
<gene>
    <name evidence="5" type="ORF">VB248_04700</name>
</gene>
<name>A0ABU5Q7Q3_9BACT</name>
<dbReference type="PROSITE" id="PS51352">
    <property type="entry name" value="THIOREDOXIN_2"/>
    <property type="match status" value="1"/>
</dbReference>
<accession>A0ABU5Q7Q3</accession>
<protein>
    <submittedName>
        <fullName evidence="5">Thioredoxin family protein</fullName>
    </submittedName>
</protein>
<proteinExistence type="predicted"/>
<dbReference type="PANTHER" id="PTHR15337:SF11">
    <property type="entry name" value="THIOREDOXIN DOMAIN-CONTAINING PROTEIN"/>
    <property type="match status" value="1"/>
</dbReference>
<comment type="caution">
    <text evidence="5">The sequence shown here is derived from an EMBL/GenBank/DDBJ whole genome shotgun (WGS) entry which is preliminary data.</text>
</comment>
<evidence type="ECO:0000259" key="4">
    <source>
        <dbReference type="PROSITE" id="PS51352"/>
    </source>
</evidence>
<evidence type="ECO:0000313" key="6">
    <source>
        <dbReference type="Proteomes" id="UP001302949"/>
    </source>
</evidence>